<proteinExistence type="predicted"/>
<feature type="domain" description="Ice-binding protein C-terminal" evidence="1">
    <location>
        <begin position="57"/>
        <end position="81"/>
    </location>
</feature>
<evidence type="ECO:0000259" key="1">
    <source>
        <dbReference type="Pfam" id="PF07589"/>
    </source>
</evidence>
<dbReference type="NCBIfam" id="NF035944">
    <property type="entry name" value="PEPxxWA-CTERM"/>
    <property type="match status" value="1"/>
</dbReference>
<dbReference type="Proteomes" id="UP000776276">
    <property type="component" value="Unassembled WGS sequence"/>
</dbReference>
<dbReference type="InterPro" id="IPR013424">
    <property type="entry name" value="Ice-binding_C"/>
</dbReference>
<evidence type="ECO:0000313" key="2">
    <source>
        <dbReference type="EMBL" id="MBU3078206.1"/>
    </source>
</evidence>
<protein>
    <submittedName>
        <fullName evidence="2">PEPxxWA-CTERM sorting domain-containing protein</fullName>
    </submittedName>
</protein>
<dbReference type="EMBL" id="JAHKRT010000004">
    <property type="protein sequence ID" value="MBU3078206.1"/>
    <property type="molecule type" value="Genomic_DNA"/>
</dbReference>
<dbReference type="Pfam" id="PF07589">
    <property type="entry name" value="PEP-CTERM"/>
    <property type="match status" value="1"/>
</dbReference>
<keyword evidence="3" id="KW-1185">Reference proteome</keyword>
<sequence length="87" mass="9183">MDPTSSNCSNGIVTSNDLAAFDAMGWNLNLDVLTDRGYAFDTAQAFRLPGLAALAGVPEPQTWAMMLIGFGVIGGVQRARRRAPALA</sequence>
<gene>
    <name evidence="2" type="ORF">KOF26_10035</name>
</gene>
<name>A0ABS6BK55_9SPHN</name>
<dbReference type="NCBIfam" id="TIGR02595">
    <property type="entry name" value="PEP_CTERM"/>
    <property type="match status" value="1"/>
</dbReference>
<comment type="caution">
    <text evidence="2">The sequence shown here is derived from an EMBL/GenBank/DDBJ whole genome shotgun (WGS) entry which is preliminary data.</text>
</comment>
<reference evidence="2 3" key="1">
    <citation type="submission" date="2021-06" db="EMBL/GenBank/DDBJ databases">
        <title>Sphingomonas sp. XMGL2, whole genome shotgun sequencing project.</title>
        <authorList>
            <person name="Zhao G."/>
            <person name="Shen L."/>
        </authorList>
    </citation>
    <scope>NUCLEOTIDE SEQUENCE [LARGE SCALE GENOMIC DNA]</scope>
    <source>
        <strain evidence="2 3">XMGL2</strain>
    </source>
</reference>
<accession>A0ABS6BK55</accession>
<organism evidence="2 3">
    <name type="scientific">Sphingomonas quercus</name>
    <dbReference type="NCBI Taxonomy" id="2842451"/>
    <lineage>
        <taxon>Bacteria</taxon>
        <taxon>Pseudomonadati</taxon>
        <taxon>Pseudomonadota</taxon>
        <taxon>Alphaproteobacteria</taxon>
        <taxon>Sphingomonadales</taxon>
        <taxon>Sphingomonadaceae</taxon>
        <taxon>Sphingomonas</taxon>
    </lineage>
</organism>
<evidence type="ECO:0000313" key="3">
    <source>
        <dbReference type="Proteomes" id="UP000776276"/>
    </source>
</evidence>